<feature type="compositionally biased region" description="Basic residues" evidence="1">
    <location>
        <begin position="710"/>
        <end position="730"/>
    </location>
</feature>
<feature type="compositionally biased region" description="Basic residues" evidence="1">
    <location>
        <begin position="475"/>
        <end position="487"/>
    </location>
</feature>
<feature type="compositionally biased region" description="Basic residues" evidence="1">
    <location>
        <begin position="423"/>
        <end position="441"/>
    </location>
</feature>
<feature type="compositionally biased region" description="Pro residues" evidence="1">
    <location>
        <begin position="604"/>
        <end position="614"/>
    </location>
</feature>
<comment type="caution">
    <text evidence="2">The sequence shown here is derived from an EMBL/GenBank/DDBJ whole genome shotgun (WGS) entry which is preliminary data.</text>
</comment>
<feature type="compositionally biased region" description="Polar residues" evidence="1">
    <location>
        <begin position="209"/>
        <end position="227"/>
    </location>
</feature>
<feature type="compositionally biased region" description="Basic and acidic residues" evidence="1">
    <location>
        <begin position="621"/>
        <end position="630"/>
    </location>
</feature>
<sequence>MDQGKQTVANGPDEAYKPKQGLVAIATTRFARGRSLPAPLEYVPVHPDREPWIKPPPLFDNRRPGQWTKWVTDDWVVCTQVGKKSSDPDNYEYCLYDRDNQRRIHFDTIPDPPSGAVSDSDVFGRPAPRARFVGLHGDVRISRWLYPSEYPAASTLSLPIPVPSASALPPRPTPARRPEESVDDMPVDPPPSITTAPAGDDVEMDEISLGSSSEAPTRDPNPSSFTPRPSRFLRSSVFPPSTSWDVLKRSLLDLAERRPDIHIRTIVRTVTQAATRAEHRHTVWIAASSVDSAQALRLAYTGPAAGGPTTTLLWATKEEFDQASAAATDSWPPSLPSRPASPQSAFDAGQEDRWSLPPPQDPSTDIPRGRSPGPQAGPSRSIDRRSPPGSSQSSRGSSSPSPGRPRRSRKGKERAGPYPTRTAGRRRVAHERSRSPYRSRRSPSPYAGYRRQHTPDRHWSPPPYRHRAPSPPRHWSSRRGSHSRQRGIPHDSAEASSRRPGTPTVPTSSAAIRTLPAPESAEFTEFVDLIARAVGRLPRSASHEAEMASASLTPAVPATPMEVDQGPSEPPSSRTGAPSSSRPLGQALPAVTPGYPAADAPGPSSLPPAQPPSRPLSSRLTEPRLRRPLEARLSNPNPLTTRLGLSTPQPHSLSARLGVGLADRLSSAGPSSLPMASSSAAPMPGGTSVGERDGDSDSSEEGEISEPAPRRRKMHRSGRKRTRKLIRKAKREGTYDKDYRRKRGPRGPPGPSGFGLARGGAL</sequence>
<dbReference type="AlphaFoldDB" id="A0A9P3PYW4"/>
<reference evidence="2" key="1">
    <citation type="submission" date="2022-07" db="EMBL/GenBank/DDBJ databases">
        <title>The genome of Lyophyllum shimeji provides insight into the initial evolution of ectomycorrhizal fungal genome.</title>
        <authorList>
            <person name="Kobayashi Y."/>
            <person name="Shibata T."/>
            <person name="Hirakawa H."/>
            <person name="Shigenobu S."/>
            <person name="Nishiyama T."/>
            <person name="Yamada A."/>
            <person name="Hasebe M."/>
            <person name="Kawaguchi M."/>
        </authorList>
    </citation>
    <scope>NUCLEOTIDE SEQUENCE</scope>
    <source>
        <strain evidence="2">AT787</strain>
    </source>
</reference>
<name>A0A9P3PYW4_LYOSH</name>
<proteinExistence type="predicted"/>
<feature type="region of interest" description="Disordered" evidence="1">
    <location>
        <begin position="323"/>
        <end position="521"/>
    </location>
</feature>
<evidence type="ECO:0000313" key="2">
    <source>
        <dbReference type="EMBL" id="GLB45570.1"/>
    </source>
</evidence>
<feature type="region of interest" description="Disordered" evidence="1">
    <location>
        <begin position="158"/>
        <end position="232"/>
    </location>
</feature>
<dbReference type="OrthoDB" id="3066419at2759"/>
<evidence type="ECO:0000313" key="3">
    <source>
        <dbReference type="Proteomes" id="UP001063166"/>
    </source>
</evidence>
<feature type="compositionally biased region" description="Gly residues" evidence="1">
    <location>
        <begin position="752"/>
        <end position="762"/>
    </location>
</feature>
<dbReference type="EMBL" id="BRPK01000024">
    <property type="protein sequence ID" value="GLB45570.1"/>
    <property type="molecule type" value="Genomic_DNA"/>
</dbReference>
<feature type="region of interest" description="Disordered" evidence="1">
    <location>
        <begin position="539"/>
        <end position="762"/>
    </location>
</feature>
<feature type="compositionally biased region" description="Polar residues" evidence="1">
    <location>
        <begin position="635"/>
        <end position="652"/>
    </location>
</feature>
<feature type="compositionally biased region" description="Polar residues" evidence="1">
    <location>
        <begin position="571"/>
        <end position="583"/>
    </location>
</feature>
<feature type="compositionally biased region" description="Low complexity" evidence="1">
    <location>
        <begin position="387"/>
        <end position="401"/>
    </location>
</feature>
<feature type="compositionally biased region" description="Basic and acidic residues" evidence="1">
    <location>
        <begin position="488"/>
        <end position="497"/>
    </location>
</feature>
<protein>
    <submittedName>
        <fullName evidence="2">Uncharacterized protein</fullName>
    </submittedName>
</protein>
<dbReference type="Proteomes" id="UP001063166">
    <property type="component" value="Unassembled WGS sequence"/>
</dbReference>
<evidence type="ECO:0000256" key="1">
    <source>
        <dbReference type="SAM" id="MobiDB-lite"/>
    </source>
</evidence>
<keyword evidence="3" id="KW-1185">Reference proteome</keyword>
<gene>
    <name evidence="2" type="ORF">LshimejAT787_2400280</name>
</gene>
<feature type="compositionally biased region" description="Low complexity" evidence="1">
    <location>
        <begin position="665"/>
        <end position="685"/>
    </location>
</feature>
<organism evidence="2 3">
    <name type="scientific">Lyophyllum shimeji</name>
    <name type="common">Hon-shimeji</name>
    <name type="synonym">Tricholoma shimeji</name>
    <dbReference type="NCBI Taxonomy" id="47721"/>
    <lineage>
        <taxon>Eukaryota</taxon>
        <taxon>Fungi</taxon>
        <taxon>Dikarya</taxon>
        <taxon>Basidiomycota</taxon>
        <taxon>Agaricomycotina</taxon>
        <taxon>Agaricomycetes</taxon>
        <taxon>Agaricomycetidae</taxon>
        <taxon>Agaricales</taxon>
        <taxon>Tricholomatineae</taxon>
        <taxon>Lyophyllaceae</taxon>
        <taxon>Lyophyllum</taxon>
    </lineage>
</organism>
<accession>A0A9P3PYW4</accession>